<protein>
    <submittedName>
        <fullName evidence="1">Uncharacterized protein</fullName>
    </submittedName>
</protein>
<keyword evidence="2" id="KW-1185">Reference proteome</keyword>
<gene>
    <name evidence="1" type="ORF">E0F88_29245</name>
</gene>
<reference evidence="1 2" key="1">
    <citation type="submission" date="2019-03" db="EMBL/GenBank/DDBJ databases">
        <title>Dyadobacter AR-3-6 sp. nov., isolated from arctic soil.</title>
        <authorList>
            <person name="Chaudhary D.K."/>
        </authorList>
    </citation>
    <scope>NUCLEOTIDE SEQUENCE [LARGE SCALE GENOMIC DNA]</scope>
    <source>
        <strain evidence="1 2">AR-3-6</strain>
    </source>
</reference>
<sequence length="193" mass="21949">MAKNYDVNGNLISYYAWRNSTYGIEFMIKADQLNSFQENIEYYTSAANLIYLNGPPSRAMIALMNENYLDGLLSMWDEALRSPSYYVYAANILVMTSTNLKPNNITFTHVTKGISSPNYLITSHSYSQYKNLIQQKHGGSWQTVATTPQGPIQILEVGGIKYNARPVASNPYYKLTIDYFRGGKKLGEFRFNN</sequence>
<accession>A0A4R5DE61</accession>
<evidence type="ECO:0000313" key="1">
    <source>
        <dbReference type="EMBL" id="TDE10014.1"/>
    </source>
</evidence>
<name>A0A4R5DE61_9BACT</name>
<comment type="caution">
    <text evidence="1">The sequence shown here is derived from an EMBL/GenBank/DDBJ whole genome shotgun (WGS) entry which is preliminary data.</text>
</comment>
<dbReference type="Proteomes" id="UP000294850">
    <property type="component" value="Unassembled WGS sequence"/>
</dbReference>
<dbReference type="AlphaFoldDB" id="A0A4R5DE61"/>
<dbReference type="OrthoDB" id="10018098at2"/>
<proteinExistence type="predicted"/>
<dbReference type="EMBL" id="SMFL01000017">
    <property type="protein sequence ID" value="TDE10014.1"/>
    <property type="molecule type" value="Genomic_DNA"/>
</dbReference>
<dbReference type="RefSeq" id="WP_131961890.1">
    <property type="nucleotide sequence ID" value="NZ_SMFL01000017.1"/>
</dbReference>
<organism evidence="1 2">
    <name type="scientific">Dyadobacter psychrotolerans</name>
    <dbReference type="NCBI Taxonomy" id="2541721"/>
    <lineage>
        <taxon>Bacteria</taxon>
        <taxon>Pseudomonadati</taxon>
        <taxon>Bacteroidota</taxon>
        <taxon>Cytophagia</taxon>
        <taxon>Cytophagales</taxon>
        <taxon>Spirosomataceae</taxon>
        <taxon>Dyadobacter</taxon>
    </lineage>
</organism>
<evidence type="ECO:0000313" key="2">
    <source>
        <dbReference type="Proteomes" id="UP000294850"/>
    </source>
</evidence>